<dbReference type="Proteomes" id="UP001221217">
    <property type="component" value="Unassembled WGS sequence"/>
</dbReference>
<evidence type="ECO:0000313" key="2">
    <source>
        <dbReference type="Proteomes" id="UP001221217"/>
    </source>
</evidence>
<dbReference type="EMBL" id="JAQQAL010000024">
    <property type="protein sequence ID" value="MDC7227251.1"/>
    <property type="molecule type" value="Genomic_DNA"/>
</dbReference>
<sequence length="307" mass="35471">MNKKTIFIIIVAAVALITTGCSSIDYMARPSYVGFYSEGAKSVKQTKKTDYKSDELVQTFDDEFVYDEDGNIIKHTQTQYHQGTLGFDEFVMTYQKIGGVVLPESAAVNGVVYMEVEYDLLPVDHEGRIPEYTSVPVYYRKLFNIMMLQPMQDRWTMDIENFDMPFRVDGKYIVSEESFDYYYGFDSDSVLTTGYDNILLQRFYFSNAKLDEGLGIPSSSISTGLFGINRMISEETTFNFKWDVKADKLIHDGVEVIEVFRSGLVMNFNVEREFDSQARLTSEEWTVYDSKHGEEKMKTLYRQELAY</sequence>
<evidence type="ECO:0000313" key="1">
    <source>
        <dbReference type="EMBL" id="MDC7227251.1"/>
    </source>
</evidence>
<dbReference type="PROSITE" id="PS51257">
    <property type="entry name" value="PROKAR_LIPOPROTEIN"/>
    <property type="match status" value="1"/>
</dbReference>
<protein>
    <recommendedName>
        <fullName evidence="3">Lipoprotein</fullName>
    </recommendedName>
</protein>
<reference evidence="1 2" key="1">
    <citation type="submission" date="2022-12" db="EMBL/GenBank/DDBJ databases">
        <title>Metagenome assembled genome from gulf of manar.</title>
        <authorList>
            <person name="Kohli P."/>
            <person name="Pk S."/>
            <person name="Venkata Ramana C."/>
            <person name="Sasikala C."/>
        </authorList>
    </citation>
    <scope>NUCLEOTIDE SEQUENCE [LARGE SCALE GENOMIC DNA]</scope>
    <source>
        <strain evidence="1">JB008</strain>
    </source>
</reference>
<dbReference type="AlphaFoldDB" id="A0AAJ1MKY0"/>
<proteinExistence type="predicted"/>
<name>A0AAJ1MKY0_9SPIO</name>
<accession>A0AAJ1MKY0</accession>
<gene>
    <name evidence="1" type="ORF">PQJ61_10870</name>
</gene>
<comment type="caution">
    <text evidence="1">The sequence shown here is derived from an EMBL/GenBank/DDBJ whole genome shotgun (WGS) entry which is preliminary data.</text>
</comment>
<organism evidence="1 2">
    <name type="scientific">Candidatus Thalassospirochaeta sargassi</name>
    <dbReference type="NCBI Taxonomy" id="3119039"/>
    <lineage>
        <taxon>Bacteria</taxon>
        <taxon>Pseudomonadati</taxon>
        <taxon>Spirochaetota</taxon>
        <taxon>Spirochaetia</taxon>
        <taxon>Spirochaetales</taxon>
        <taxon>Spirochaetaceae</taxon>
        <taxon>Candidatus Thalassospirochaeta</taxon>
    </lineage>
</organism>
<evidence type="ECO:0008006" key="3">
    <source>
        <dbReference type="Google" id="ProtNLM"/>
    </source>
</evidence>